<proteinExistence type="predicted"/>
<dbReference type="Proteomes" id="UP001165065">
    <property type="component" value="Unassembled WGS sequence"/>
</dbReference>
<feature type="region of interest" description="Disordered" evidence="2">
    <location>
        <begin position="89"/>
        <end position="112"/>
    </location>
</feature>
<sequence>MSNVDSSCLDDVSFSELSDEEMNECLALLFDPAENEGCQTVDTRLLASWDHKNHFKATSRSSSSSACSVSSASDDSSFYCESDSSVTSSQLPQKQLSSSTSTTKVDKATARKIANRESAKNSYLKKKEYVRSLENENAKLKEEVIRLREEGQRMRKVMLAMQEKHLLLEDVGVGNQILGEDGEGGGAGGLLPLFHDASAAAAPAVVDQTNPNAAQRKRRRTGVTVDFGSGLGEGVSPGALSGKSSPPPSYSTSTTSTVSRTSSPSIVKLATLPIVAFSSTLCYVDNTSQLEPARLGGAISMIRGSVSGINFLVLIGLVALACMYFMFDFDKAAAQRRSIGVKRRLFGKYWVVMEKGGRGGVGLPSVVNLPFKSVAATE</sequence>
<dbReference type="Gene3D" id="1.20.5.170">
    <property type="match status" value="1"/>
</dbReference>
<keyword evidence="3" id="KW-1133">Transmembrane helix</keyword>
<keyword evidence="3" id="KW-0812">Transmembrane</keyword>
<keyword evidence="1" id="KW-0175">Coiled coil</keyword>
<keyword evidence="3" id="KW-0472">Membrane</keyword>
<dbReference type="CDD" id="cd14686">
    <property type="entry name" value="bZIP"/>
    <property type="match status" value="1"/>
</dbReference>
<feature type="compositionally biased region" description="Low complexity" evidence="2">
    <location>
        <begin position="250"/>
        <end position="259"/>
    </location>
</feature>
<protein>
    <recommendedName>
        <fullName evidence="4">BZIP domain-containing protein</fullName>
    </recommendedName>
</protein>
<feature type="compositionally biased region" description="Low complexity" evidence="2">
    <location>
        <begin position="89"/>
        <end position="103"/>
    </location>
</feature>
<evidence type="ECO:0000313" key="5">
    <source>
        <dbReference type="EMBL" id="GMI40667.1"/>
    </source>
</evidence>
<evidence type="ECO:0000259" key="4">
    <source>
        <dbReference type="SMART" id="SM00338"/>
    </source>
</evidence>
<evidence type="ECO:0000256" key="2">
    <source>
        <dbReference type="SAM" id="MobiDB-lite"/>
    </source>
</evidence>
<evidence type="ECO:0000256" key="1">
    <source>
        <dbReference type="SAM" id="Coils"/>
    </source>
</evidence>
<dbReference type="GO" id="GO:0003700">
    <property type="term" value="F:DNA-binding transcription factor activity"/>
    <property type="evidence" value="ECO:0007669"/>
    <property type="project" value="InterPro"/>
</dbReference>
<feature type="transmembrane region" description="Helical" evidence="3">
    <location>
        <begin position="308"/>
        <end position="327"/>
    </location>
</feature>
<dbReference type="EMBL" id="BRYA01000133">
    <property type="protein sequence ID" value="GMI40667.1"/>
    <property type="molecule type" value="Genomic_DNA"/>
</dbReference>
<dbReference type="OrthoDB" id="10508686at2759"/>
<organism evidence="5 6">
    <name type="scientific">Triparma columacea</name>
    <dbReference type="NCBI Taxonomy" id="722753"/>
    <lineage>
        <taxon>Eukaryota</taxon>
        <taxon>Sar</taxon>
        <taxon>Stramenopiles</taxon>
        <taxon>Ochrophyta</taxon>
        <taxon>Bolidophyceae</taxon>
        <taxon>Parmales</taxon>
        <taxon>Triparmaceae</taxon>
        <taxon>Triparma</taxon>
    </lineage>
</organism>
<accession>A0A9W7GDA8</accession>
<dbReference type="InterPro" id="IPR004827">
    <property type="entry name" value="bZIP"/>
</dbReference>
<keyword evidence="6" id="KW-1185">Reference proteome</keyword>
<dbReference type="AlphaFoldDB" id="A0A9W7GDA8"/>
<evidence type="ECO:0000256" key="3">
    <source>
        <dbReference type="SAM" id="Phobius"/>
    </source>
</evidence>
<gene>
    <name evidence="5" type="ORF">TrCOL_g10030</name>
</gene>
<dbReference type="SMART" id="SM00338">
    <property type="entry name" value="BRLZ"/>
    <property type="match status" value="1"/>
</dbReference>
<feature type="region of interest" description="Disordered" evidence="2">
    <location>
        <begin position="226"/>
        <end position="259"/>
    </location>
</feature>
<evidence type="ECO:0000313" key="6">
    <source>
        <dbReference type="Proteomes" id="UP001165065"/>
    </source>
</evidence>
<dbReference type="InterPro" id="IPR046347">
    <property type="entry name" value="bZIP_sf"/>
</dbReference>
<dbReference type="SUPFAM" id="SSF57959">
    <property type="entry name" value="Leucine zipper domain"/>
    <property type="match status" value="1"/>
</dbReference>
<comment type="caution">
    <text evidence="5">The sequence shown here is derived from an EMBL/GenBank/DDBJ whole genome shotgun (WGS) entry which is preliminary data.</text>
</comment>
<feature type="coiled-coil region" evidence="1">
    <location>
        <begin position="123"/>
        <end position="157"/>
    </location>
</feature>
<reference evidence="6" key="1">
    <citation type="journal article" date="2023" name="Commun. Biol.">
        <title>Genome analysis of Parmales, the sister group of diatoms, reveals the evolutionary specialization of diatoms from phago-mixotrophs to photoautotrophs.</title>
        <authorList>
            <person name="Ban H."/>
            <person name="Sato S."/>
            <person name="Yoshikawa S."/>
            <person name="Yamada K."/>
            <person name="Nakamura Y."/>
            <person name="Ichinomiya M."/>
            <person name="Sato N."/>
            <person name="Blanc-Mathieu R."/>
            <person name="Endo H."/>
            <person name="Kuwata A."/>
            <person name="Ogata H."/>
        </authorList>
    </citation>
    <scope>NUCLEOTIDE SEQUENCE [LARGE SCALE GENOMIC DNA]</scope>
</reference>
<feature type="domain" description="BZIP" evidence="4">
    <location>
        <begin position="103"/>
        <end position="160"/>
    </location>
</feature>
<name>A0A9W7GDA8_9STRA</name>